<dbReference type="Proteomes" id="UP000814140">
    <property type="component" value="Unassembled WGS sequence"/>
</dbReference>
<evidence type="ECO:0000313" key="2">
    <source>
        <dbReference type="Proteomes" id="UP000814140"/>
    </source>
</evidence>
<protein>
    <submittedName>
        <fullName evidence="1">Uncharacterized protein</fullName>
    </submittedName>
</protein>
<organism evidence="1 2">
    <name type="scientific">Artomyces pyxidatus</name>
    <dbReference type="NCBI Taxonomy" id="48021"/>
    <lineage>
        <taxon>Eukaryota</taxon>
        <taxon>Fungi</taxon>
        <taxon>Dikarya</taxon>
        <taxon>Basidiomycota</taxon>
        <taxon>Agaricomycotina</taxon>
        <taxon>Agaricomycetes</taxon>
        <taxon>Russulales</taxon>
        <taxon>Auriscalpiaceae</taxon>
        <taxon>Artomyces</taxon>
    </lineage>
</organism>
<name>A0ACB8T6W6_9AGAM</name>
<sequence>MPFEGRVTPATAPSPGIHALSSLNLPRGHLAAGNATNRQSLSSGYFSAYSIDWQNVDQDYQEHTACDDNSLNYVIKLGPVNFFRFLPSEATATAAGKCTSGSSRANPQCEERRCTTSSSGNAWSLRQLRTAIPSCIPQAPRKDHWPATILMDSTPI</sequence>
<accession>A0ACB8T6W6</accession>
<comment type="caution">
    <text evidence="1">The sequence shown here is derived from an EMBL/GenBank/DDBJ whole genome shotgun (WGS) entry which is preliminary data.</text>
</comment>
<gene>
    <name evidence="1" type="ORF">BV25DRAFT_1914811</name>
</gene>
<evidence type="ECO:0000313" key="1">
    <source>
        <dbReference type="EMBL" id="KAI0064167.1"/>
    </source>
</evidence>
<dbReference type="EMBL" id="MU277200">
    <property type="protein sequence ID" value="KAI0064167.1"/>
    <property type="molecule type" value="Genomic_DNA"/>
</dbReference>
<proteinExistence type="predicted"/>
<reference evidence="1" key="2">
    <citation type="journal article" date="2022" name="New Phytol.">
        <title>Evolutionary transition to the ectomycorrhizal habit in the genomes of a hyperdiverse lineage of mushroom-forming fungi.</title>
        <authorList>
            <person name="Looney B."/>
            <person name="Miyauchi S."/>
            <person name="Morin E."/>
            <person name="Drula E."/>
            <person name="Courty P.E."/>
            <person name="Kohler A."/>
            <person name="Kuo A."/>
            <person name="LaButti K."/>
            <person name="Pangilinan J."/>
            <person name="Lipzen A."/>
            <person name="Riley R."/>
            <person name="Andreopoulos W."/>
            <person name="He G."/>
            <person name="Johnson J."/>
            <person name="Nolan M."/>
            <person name="Tritt A."/>
            <person name="Barry K.W."/>
            <person name="Grigoriev I.V."/>
            <person name="Nagy L.G."/>
            <person name="Hibbett D."/>
            <person name="Henrissat B."/>
            <person name="Matheny P.B."/>
            <person name="Labbe J."/>
            <person name="Martin F.M."/>
        </authorList>
    </citation>
    <scope>NUCLEOTIDE SEQUENCE</scope>
    <source>
        <strain evidence="1">HHB10654</strain>
    </source>
</reference>
<reference evidence="1" key="1">
    <citation type="submission" date="2021-03" db="EMBL/GenBank/DDBJ databases">
        <authorList>
            <consortium name="DOE Joint Genome Institute"/>
            <person name="Ahrendt S."/>
            <person name="Looney B.P."/>
            <person name="Miyauchi S."/>
            <person name="Morin E."/>
            <person name="Drula E."/>
            <person name="Courty P.E."/>
            <person name="Chicoki N."/>
            <person name="Fauchery L."/>
            <person name="Kohler A."/>
            <person name="Kuo A."/>
            <person name="Labutti K."/>
            <person name="Pangilinan J."/>
            <person name="Lipzen A."/>
            <person name="Riley R."/>
            <person name="Andreopoulos W."/>
            <person name="He G."/>
            <person name="Johnson J."/>
            <person name="Barry K.W."/>
            <person name="Grigoriev I.V."/>
            <person name="Nagy L."/>
            <person name="Hibbett D."/>
            <person name="Henrissat B."/>
            <person name="Matheny P.B."/>
            <person name="Labbe J."/>
            <person name="Martin F."/>
        </authorList>
    </citation>
    <scope>NUCLEOTIDE SEQUENCE</scope>
    <source>
        <strain evidence="1">HHB10654</strain>
    </source>
</reference>
<keyword evidence="2" id="KW-1185">Reference proteome</keyword>